<sequence>MKKLWYLLLFVTGSIFSQQHQLYYEYRLVLEPFGDHYELISDATDNSGYFEVFSLNDIDDLAGNIPLTIGSVFKNNDTFPYQITTLFNNLSSGTVEEAETIAINGIGSVRNVTIILDQFSAIQTAYIKYYTANIMSLNQPSQTSVCGTINVSATTNHPSEAYKWQFQALTDIWQDVPIQQGQDNLSISLEDLYGANANAYLNTPVRFKINNQYGAYDSNIVDYTFTDCSPGLAQNPPQPIQSTCSNSNDGSVDVQFDRSLASNERMLIYIEKQLPDNSWDLYLDTYILEPSAISTVTNNTYNWNSILEPGNYRVRYITKYDSTGDIPTNPNSDELSNEFQIIAPTPVTFTHAKADILCFGNTDGSITINASGGSNTGFEYSIDNGTSWQSNNKFNNLTDATYSLLAKDGNGCVAETNQQAIITTPQNLFNIVADIVNEPSANGVSDGNISIDVFGGTGVLDFQWTKNGANYASTQNITGLGAGVYQITSTDANGCASNTLEFTLEEPPVLSVQFTLVQEIDCNGGTGTIEAQGYGGSSANDDSYTYLWSNGSTNQTQLNILANSYTVSVTDSNLASVTATYDLVEPPALLVTSTSTDVLCNGGSDGTVSLAITGGTGAYVINWNDDNTISTPTRTGLAQGEYFYTVSDANSLSCNITGSITIAQPLPIDIQSIAQQPTAAGATDGTITITVSEGTTPYTYQWTDTNGTMLATTKDINGLGAGDYSVTVRDTNYNLSADNLGCESSLLVTLVEPQTIDVNIIETQTVSCQGNDGILTAEVIGGTAPFEYQWLKEENGNYQDLFQDIVTINNLSAGSYRLVVTDVNSVTNQADITLNNPGTIVVAPTTTNVACNGANNGSLQLNISGGLAPYVISWDDSAVTTENRSNLSKGEYFYTIEDANNCTINGSITISEPNPITIVIDAQQNPSSGNATDGLINITVSNGTSPYMYEWKNSNGDVLVTTEDISGLGIDTYTLTVRDANYNTVADVGCETSVEITLVNPNVLSVIISETQSVDCFGGSNGTLEAQVTGGIEPYVYQWYRQENGTYVNLNQNVVSINNLSAGNYRVLITDANIDEAQFDFTLSQPEEILVNPVIINVTCNGNNDGTVTLTPTGGTGNYTISWLDDSTITSFNRSDLVADEYYYTISDEKGCILDSSVTITEPSFVVITTENKQNPSISTATDGSIDISVTGGTTPYSFEWKNSNGDVIATTEDINGLGVDSYTVIVRDANYNTVSDIGCESTSTILLSDPTVLSVTITETQLISCFGGDNGMLSAEVIGGSSPFDYQWLKEDSGNYLDLNVSTTTIENRSAGKYRVIVTDNNSATTQFDFTLSEPVEIAIDSSIQSASCFGNNDGSIDITVSGGTEPYSFSWKNENGFEVSTSEDLVNVVAGNYTITITDTNGCTSENTIEIAEPAELLEIKLDELKDPSAFGINDGFVNVNIAGGDGPYLFEWTDINNNTISTEEDLSNVGEGVYTLMVVDNNGCSVSEQFALLAPDELNITINESIAILCFGDQGELQAFVTGGVLNTGSDYSYQWFKEENGSYINLNNSTNIISDIRAGTYRIIVNDDSTIDKTLTYILTEPTEISNDLNISNSVSCTSGADGAISSTISGGSLPYSYLWNNGSEEVNLTDLSVGTYTLTVTDNNGCIAKTSIELTQPDGMSIESEVLKPSCSNENDGSISLTITNGTAPFTYLWNTGATDSSISNLIAGDYSVTITDASGCVAVQNFTLDNPDPLTIDLGENRILCLDQNLELDATIEDLGATYQWTSNNGFSSTSPLIVLKDEGTYSLTVINSSGCSAVDSIEITSTNEVISANFLVPTQAFENEIIVLVDVSEPVPDTVNWSFSEGTTIVSQNGDYAELMFEKAGVYTATMIAKRGSCDAVLTKEIIVQESTSFGSPQTPHANFIEEFTIFPNPNNGVFKAEVKLLQSAPVSLKIVNLATNAIVNTKIASGKEYYVFDYNSTLAIGVYMVMLETPKGTQVRKIIIK</sequence>
<keyword evidence="1" id="KW-0732">Signal</keyword>
<dbReference type="KEGG" id="fbe:FF125_20335"/>
<dbReference type="EMBL" id="CP040749">
    <property type="protein sequence ID" value="QCX40674.1"/>
    <property type="molecule type" value="Genomic_DNA"/>
</dbReference>
<dbReference type="InterPro" id="IPR013783">
    <property type="entry name" value="Ig-like_fold"/>
</dbReference>
<feature type="domain" description="Ig-like" evidence="2">
    <location>
        <begin position="1251"/>
        <end position="1334"/>
    </location>
</feature>
<proteinExistence type="predicted"/>
<name>A0A5B7TZ58_9FLAO</name>
<dbReference type="Proteomes" id="UP000306229">
    <property type="component" value="Chromosome"/>
</dbReference>
<dbReference type="RefSeq" id="WP_138951871.1">
    <property type="nucleotide sequence ID" value="NZ_CP040749.1"/>
</dbReference>
<accession>A0A5B7TZ58</accession>
<evidence type="ECO:0000256" key="1">
    <source>
        <dbReference type="ARBA" id="ARBA00022729"/>
    </source>
</evidence>
<gene>
    <name evidence="3" type="ORF">FF125_20335</name>
</gene>
<evidence type="ECO:0000313" key="4">
    <source>
        <dbReference type="Proteomes" id="UP000306229"/>
    </source>
</evidence>
<keyword evidence="4" id="KW-1185">Reference proteome</keyword>
<dbReference type="InterPro" id="IPR035986">
    <property type="entry name" value="PKD_dom_sf"/>
</dbReference>
<dbReference type="InterPro" id="IPR025667">
    <property type="entry name" value="SprB_repeat"/>
</dbReference>
<reference evidence="3 4" key="1">
    <citation type="submission" date="2019-05" db="EMBL/GenBank/DDBJ databases">
        <title>Algicella ahnfeltiae gen. nov., sp. nov., a novel marine bacterium of the family Flavobacteriaceae isolated from a red alga.</title>
        <authorList>
            <person name="Nedashkovskaya O.I."/>
            <person name="Kukhlevskiy A.D."/>
            <person name="Kim S.-G."/>
            <person name="Zhukova N.V."/>
            <person name="Mikhailov V.V."/>
        </authorList>
    </citation>
    <scope>NUCLEOTIDE SEQUENCE [LARGE SCALE GENOMIC DNA]</scope>
    <source>
        <strain evidence="3 4">10Alg115</strain>
    </source>
</reference>
<protein>
    <submittedName>
        <fullName evidence="3">T9SS type A sorting domain-containing protein</fullName>
    </submittedName>
</protein>
<dbReference type="InterPro" id="IPR026444">
    <property type="entry name" value="Secre_tail"/>
</dbReference>
<dbReference type="Gene3D" id="2.60.40.740">
    <property type="match status" value="2"/>
</dbReference>
<dbReference type="OrthoDB" id="7794186at2"/>
<evidence type="ECO:0000259" key="2">
    <source>
        <dbReference type="PROSITE" id="PS50835"/>
    </source>
</evidence>
<organism evidence="3 4">
    <name type="scientific">Aureibaculum algae</name>
    <dbReference type="NCBI Taxonomy" id="2584122"/>
    <lineage>
        <taxon>Bacteria</taxon>
        <taxon>Pseudomonadati</taxon>
        <taxon>Bacteroidota</taxon>
        <taxon>Flavobacteriia</taxon>
        <taxon>Flavobacteriales</taxon>
        <taxon>Flavobacteriaceae</taxon>
        <taxon>Aureibaculum</taxon>
    </lineage>
</organism>
<feature type="domain" description="Ig-like" evidence="2">
    <location>
        <begin position="1001"/>
        <end position="1084"/>
    </location>
</feature>
<dbReference type="SUPFAM" id="SSF49299">
    <property type="entry name" value="PKD domain"/>
    <property type="match status" value="1"/>
</dbReference>
<dbReference type="Gene3D" id="2.60.40.10">
    <property type="entry name" value="Immunoglobulins"/>
    <property type="match status" value="6"/>
</dbReference>
<evidence type="ECO:0000313" key="3">
    <source>
        <dbReference type="EMBL" id="QCX40674.1"/>
    </source>
</evidence>
<dbReference type="NCBIfam" id="TIGR04183">
    <property type="entry name" value="Por_Secre_tail"/>
    <property type="match status" value="1"/>
</dbReference>
<dbReference type="Pfam" id="PF13573">
    <property type="entry name" value="SprB"/>
    <property type="match status" value="12"/>
</dbReference>
<dbReference type="InterPro" id="IPR007110">
    <property type="entry name" value="Ig-like_dom"/>
</dbReference>
<dbReference type="PROSITE" id="PS50835">
    <property type="entry name" value="IG_LIKE"/>
    <property type="match status" value="2"/>
</dbReference>